<dbReference type="PROSITE" id="PS50820">
    <property type="entry name" value="LCCL"/>
    <property type="match status" value="1"/>
</dbReference>
<dbReference type="AlphaFoldDB" id="A0A511YYR4"/>
<dbReference type="InterPro" id="IPR036609">
    <property type="entry name" value="LCCL_sf"/>
</dbReference>
<reference evidence="3 4" key="1">
    <citation type="submission" date="2019-07" db="EMBL/GenBank/DDBJ databases">
        <title>Whole genome shotgun sequence of Actinotalea fermentans NBRC 105374.</title>
        <authorList>
            <person name="Hosoyama A."/>
            <person name="Uohara A."/>
            <person name="Ohji S."/>
            <person name="Ichikawa N."/>
        </authorList>
    </citation>
    <scope>NUCLEOTIDE SEQUENCE [LARGE SCALE GENOMIC DNA]</scope>
    <source>
        <strain evidence="3 4">NBRC 105374</strain>
    </source>
</reference>
<dbReference type="InterPro" id="IPR051957">
    <property type="entry name" value="CRISP-LCCL_domain"/>
</dbReference>
<dbReference type="InterPro" id="IPR004043">
    <property type="entry name" value="LCCL"/>
</dbReference>
<name>A0A511YYR4_9CELL</name>
<dbReference type="EMBL" id="BJYK01000006">
    <property type="protein sequence ID" value="GEN80340.1"/>
    <property type="molecule type" value="Genomic_DNA"/>
</dbReference>
<accession>A0A511YYR4</accession>
<protein>
    <recommendedName>
        <fullName evidence="2">LCCL domain-containing protein</fullName>
    </recommendedName>
</protein>
<dbReference type="SUPFAM" id="SSF69848">
    <property type="entry name" value="LCCL domain"/>
    <property type="match status" value="1"/>
</dbReference>
<keyword evidence="1" id="KW-0732">Signal</keyword>
<evidence type="ECO:0000259" key="2">
    <source>
        <dbReference type="PROSITE" id="PS50820"/>
    </source>
</evidence>
<dbReference type="SMART" id="SM00603">
    <property type="entry name" value="LCCL"/>
    <property type="match status" value="1"/>
</dbReference>
<dbReference type="OrthoDB" id="4655582at2"/>
<comment type="caution">
    <text evidence="3">The sequence shown here is derived from an EMBL/GenBank/DDBJ whole genome shotgun (WGS) entry which is preliminary data.</text>
</comment>
<dbReference type="PANTHER" id="PTHR31331:SF1">
    <property type="entry name" value="CYSTEINE RICH SECRETORY PROTEIN LCCL DOMAIN CONTAINING 2"/>
    <property type="match status" value="1"/>
</dbReference>
<feature type="domain" description="LCCL" evidence="2">
    <location>
        <begin position="62"/>
        <end position="118"/>
    </location>
</feature>
<organism evidence="3 4">
    <name type="scientific">Actinotalea fermentans</name>
    <dbReference type="NCBI Taxonomy" id="43671"/>
    <lineage>
        <taxon>Bacteria</taxon>
        <taxon>Bacillati</taxon>
        <taxon>Actinomycetota</taxon>
        <taxon>Actinomycetes</taxon>
        <taxon>Micrococcales</taxon>
        <taxon>Cellulomonadaceae</taxon>
        <taxon>Actinotalea</taxon>
    </lineage>
</organism>
<evidence type="ECO:0000313" key="3">
    <source>
        <dbReference type="EMBL" id="GEN80340.1"/>
    </source>
</evidence>
<feature type="signal peptide" evidence="1">
    <location>
        <begin position="1"/>
        <end position="22"/>
    </location>
</feature>
<sequence length="145" mass="14485">MHAHRRTAAATLTLGVLALALAACGGSDDAADDAAGDGPADDAVAEAWNTSAGSQADEGEFDFDCPAGGSVEFQVWGGEDGQYTSDSSICVAAVHAGVITAADGGTVHVTMTPGLDTYGDGFEANGVTSVAWTDPWELSFEVSAG</sequence>
<dbReference type="Pfam" id="PF03815">
    <property type="entry name" value="LCCL"/>
    <property type="match status" value="1"/>
</dbReference>
<keyword evidence="4" id="KW-1185">Reference proteome</keyword>
<dbReference type="PANTHER" id="PTHR31331">
    <property type="entry name" value="LCCL DOMAIN PROTEIN (AFU_ORTHOLOGUE AFUA_5G08630)"/>
    <property type="match status" value="1"/>
</dbReference>
<dbReference type="Proteomes" id="UP000321484">
    <property type="component" value="Unassembled WGS sequence"/>
</dbReference>
<dbReference type="Gene3D" id="2.170.130.20">
    <property type="entry name" value="LCCL-like domain"/>
    <property type="match status" value="1"/>
</dbReference>
<dbReference type="RefSeq" id="WP_034248033.1">
    <property type="nucleotide sequence ID" value="NZ_BJYK01000006.1"/>
</dbReference>
<feature type="chain" id="PRO_5038533055" description="LCCL domain-containing protein" evidence="1">
    <location>
        <begin position="23"/>
        <end position="145"/>
    </location>
</feature>
<evidence type="ECO:0000313" key="4">
    <source>
        <dbReference type="Proteomes" id="UP000321484"/>
    </source>
</evidence>
<evidence type="ECO:0000256" key="1">
    <source>
        <dbReference type="SAM" id="SignalP"/>
    </source>
</evidence>
<proteinExistence type="predicted"/>
<dbReference type="PROSITE" id="PS51257">
    <property type="entry name" value="PROKAR_LIPOPROTEIN"/>
    <property type="match status" value="1"/>
</dbReference>
<gene>
    <name evidence="3" type="ORF">AFE02nite_20740</name>
</gene>